<evidence type="ECO:0000313" key="2">
    <source>
        <dbReference type="EMBL" id="KAK0648105.1"/>
    </source>
</evidence>
<name>A0AA39YBP7_9PEZI</name>
<gene>
    <name evidence="2" type="ORF">B0T16DRAFT_455608</name>
</gene>
<proteinExistence type="predicted"/>
<comment type="caution">
    <text evidence="2">The sequence shown here is derived from an EMBL/GenBank/DDBJ whole genome shotgun (WGS) entry which is preliminary data.</text>
</comment>
<evidence type="ECO:0000313" key="3">
    <source>
        <dbReference type="Proteomes" id="UP001174936"/>
    </source>
</evidence>
<dbReference type="Proteomes" id="UP001174936">
    <property type="component" value="Unassembled WGS sequence"/>
</dbReference>
<protein>
    <submittedName>
        <fullName evidence="2">Uncharacterized protein</fullName>
    </submittedName>
</protein>
<dbReference type="EMBL" id="JAULSV010000003">
    <property type="protein sequence ID" value="KAK0648105.1"/>
    <property type="molecule type" value="Genomic_DNA"/>
</dbReference>
<reference evidence="2" key="1">
    <citation type="submission" date="2023-06" db="EMBL/GenBank/DDBJ databases">
        <title>Genome-scale phylogeny and comparative genomics of the fungal order Sordariales.</title>
        <authorList>
            <consortium name="Lawrence Berkeley National Laboratory"/>
            <person name="Hensen N."/>
            <person name="Bonometti L."/>
            <person name="Westerberg I."/>
            <person name="Brannstrom I.O."/>
            <person name="Guillou S."/>
            <person name="Cros-Aarteil S."/>
            <person name="Calhoun S."/>
            <person name="Haridas S."/>
            <person name="Kuo A."/>
            <person name="Mondo S."/>
            <person name="Pangilinan J."/>
            <person name="Riley R."/>
            <person name="Labutti K."/>
            <person name="Andreopoulos B."/>
            <person name="Lipzen A."/>
            <person name="Chen C."/>
            <person name="Yanf M."/>
            <person name="Daum C."/>
            <person name="Ng V."/>
            <person name="Clum A."/>
            <person name="Steindorff A."/>
            <person name="Ohm R."/>
            <person name="Martin F."/>
            <person name="Silar P."/>
            <person name="Natvig D."/>
            <person name="Lalanne C."/>
            <person name="Gautier V."/>
            <person name="Ament-Velasquez S.L."/>
            <person name="Kruys A."/>
            <person name="Hutchinson M.I."/>
            <person name="Powell A.J."/>
            <person name="Barry K."/>
            <person name="Miller A.N."/>
            <person name="Grigoriev I.V."/>
            <person name="Debuchy R."/>
            <person name="Gladieux P."/>
            <person name="Thoren M.H."/>
            <person name="Johannesson H."/>
        </authorList>
    </citation>
    <scope>NUCLEOTIDE SEQUENCE</scope>
    <source>
        <strain evidence="2">SMH2532-1</strain>
    </source>
</reference>
<keyword evidence="3" id="KW-1185">Reference proteome</keyword>
<accession>A0AA39YBP7</accession>
<organism evidence="2 3">
    <name type="scientific">Cercophora newfieldiana</name>
    <dbReference type="NCBI Taxonomy" id="92897"/>
    <lineage>
        <taxon>Eukaryota</taxon>
        <taxon>Fungi</taxon>
        <taxon>Dikarya</taxon>
        <taxon>Ascomycota</taxon>
        <taxon>Pezizomycotina</taxon>
        <taxon>Sordariomycetes</taxon>
        <taxon>Sordariomycetidae</taxon>
        <taxon>Sordariales</taxon>
        <taxon>Lasiosphaeriaceae</taxon>
        <taxon>Cercophora</taxon>
    </lineage>
</organism>
<dbReference type="AlphaFoldDB" id="A0AA39YBP7"/>
<feature type="chain" id="PRO_5041461293" evidence="1">
    <location>
        <begin position="21"/>
        <end position="89"/>
    </location>
</feature>
<sequence>MHFNLAQVLLALPAFAGAVAVPAVTAERAIAPLNETLSEGPSLDKRHNAPPHPCNVNSRSRDLWVEYGRSRWRTAFSASGIDPATFYQY</sequence>
<evidence type="ECO:0000256" key="1">
    <source>
        <dbReference type="SAM" id="SignalP"/>
    </source>
</evidence>
<feature type="signal peptide" evidence="1">
    <location>
        <begin position="1"/>
        <end position="20"/>
    </location>
</feature>
<keyword evidence="1" id="KW-0732">Signal</keyword>